<evidence type="ECO:0000256" key="1">
    <source>
        <dbReference type="SAM" id="Phobius"/>
    </source>
</evidence>
<evidence type="ECO:0000313" key="3">
    <source>
        <dbReference type="Proteomes" id="UP000254602"/>
    </source>
</evidence>
<name>A0A379KHW0_PSEPU</name>
<feature type="transmembrane region" description="Helical" evidence="1">
    <location>
        <begin position="21"/>
        <end position="39"/>
    </location>
</feature>
<dbReference type="RefSeq" id="WP_115273374.1">
    <property type="nucleotide sequence ID" value="NZ_UGUY01000001.1"/>
</dbReference>
<organism evidence="2 3">
    <name type="scientific">Pseudomonas putida</name>
    <name type="common">Arthrobacter siderocapsulatus</name>
    <dbReference type="NCBI Taxonomy" id="303"/>
    <lineage>
        <taxon>Bacteria</taxon>
        <taxon>Pseudomonadati</taxon>
        <taxon>Pseudomonadota</taxon>
        <taxon>Gammaproteobacteria</taxon>
        <taxon>Pseudomonadales</taxon>
        <taxon>Pseudomonadaceae</taxon>
        <taxon>Pseudomonas</taxon>
    </lineage>
</organism>
<dbReference type="EMBL" id="UGUY01000001">
    <property type="protein sequence ID" value="SUD66976.1"/>
    <property type="molecule type" value="Genomic_DNA"/>
</dbReference>
<keyword evidence="1" id="KW-1133">Transmembrane helix</keyword>
<keyword evidence="1" id="KW-0472">Membrane</keyword>
<dbReference type="Pfam" id="PF05137">
    <property type="entry name" value="PilN"/>
    <property type="match status" value="1"/>
</dbReference>
<accession>A0A379KHW0</accession>
<dbReference type="InterPro" id="IPR007813">
    <property type="entry name" value="PilN"/>
</dbReference>
<protein>
    <submittedName>
        <fullName evidence="2">Fimbrial assembly family protein</fullName>
    </submittedName>
</protein>
<proteinExistence type="predicted"/>
<gene>
    <name evidence="2" type="ORF">NCTC7914_01042</name>
</gene>
<dbReference type="PANTHER" id="PTHR40278">
    <property type="entry name" value="DNA UTILIZATION PROTEIN HOFN"/>
    <property type="match status" value="1"/>
</dbReference>
<dbReference type="PANTHER" id="PTHR40278:SF1">
    <property type="entry name" value="DNA UTILIZATION PROTEIN HOFN"/>
    <property type="match status" value="1"/>
</dbReference>
<keyword evidence="1" id="KW-0812">Transmembrane</keyword>
<evidence type="ECO:0000313" key="2">
    <source>
        <dbReference type="EMBL" id="SUD66976.1"/>
    </source>
</evidence>
<dbReference type="InterPro" id="IPR052534">
    <property type="entry name" value="Extracell_DNA_Util/SecSys_Comp"/>
</dbReference>
<sequence length="178" mass="19579">MLRINLLPWREQQRLAALRRFQLMLIGSVVLALCVVLLMDQLARQRAQHQAAANLGRQAAIAGLNRQLEQLDVIQQALDAARAQTASLDALFADRGLLTALFSDLERALPEGVQVVELKVEGERLHLVGLAASSAVIAQLMRDLGRSGILLDLELRRIKSLPAGEEFLLLARMSGSWS</sequence>
<reference evidence="2 3" key="1">
    <citation type="submission" date="2018-06" db="EMBL/GenBank/DDBJ databases">
        <authorList>
            <consortium name="Pathogen Informatics"/>
            <person name="Doyle S."/>
        </authorList>
    </citation>
    <scope>NUCLEOTIDE SEQUENCE [LARGE SCALE GENOMIC DNA]</scope>
    <source>
        <strain evidence="2 3">NCTC7914</strain>
    </source>
</reference>
<dbReference type="Proteomes" id="UP000254602">
    <property type="component" value="Unassembled WGS sequence"/>
</dbReference>
<dbReference type="AlphaFoldDB" id="A0A379KHW0"/>